<protein>
    <submittedName>
        <fullName evidence="2">Uncharacterized protein</fullName>
    </submittedName>
</protein>
<dbReference type="RefSeq" id="WP_089729481.1">
    <property type="nucleotide sequence ID" value="NZ_FNGI01000008.1"/>
</dbReference>
<reference evidence="2 3" key="1">
    <citation type="submission" date="2016-10" db="EMBL/GenBank/DDBJ databases">
        <authorList>
            <person name="de Groot N.N."/>
        </authorList>
    </citation>
    <scope>NUCLEOTIDE SEQUENCE [LARGE SCALE GENOMIC DNA]</scope>
    <source>
        <strain evidence="2 3">DSM 14789</strain>
    </source>
</reference>
<evidence type="ECO:0000256" key="1">
    <source>
        <dbReference type="SAM" id="MobiDB-lite"/>
    </source>
</evidence>
<gene>
    <name evidence="2" type="ORF">SAMN05661010_02725</name>
</gene>
<evidence type="ECO:0000313" key="3">
    <source>
        <dbReference type="Proteomes" id="UP000198654"/>
    </source>
</evidence>
<name>A0A1G9NIU2_9GAMM</name>
<dbReference type="STRING" id="119000.SAMN05661010_02725"/>
<accession>A0A1G9NIU2</accession>
<feature type="region of interest" description="Disordered" evidence="1">
    <location>
        <begin position="1"/>
        <end position="33"/>
    </location>
</feature>
<dbReference type="Proteomes" id="UP000198654">
    <property type="component" value="Unassembled WGS sequence"/>
</dbReference>
<evidence type="ECO:0000313" key="2">
    <source>
        <dbReference type="EMBL" id="SDL86253.1"/>
    </source>
</evidence>
<proteinExistence type="predicted"/>
<feature type="compositionally biased region" description="Polar residues" evidence="1">
    <location>
        <begin position="7"/>
        <end position="17"/>
    </location>
</feature>
<sequence>MAIESVNAASANNTAGPNEQAFDEAVNQAKANQNGSEISGQLIEGAMASFAPMLLMPLASKVLSQALSE</sequence>
<organism evidence="2 3">
    <name type="scientific">Modicisalibacter muralis</name>
    <dbReference type="NCBI Taxonomy" id="119000"/>
    <lineage>
        <taxon>Bacteria</taxon>
        <taxon>Pseudomonadati</taxon>
        <taxon>Pseudomonadota</taxon>
        <taxon>Gammaproteobacteria</taxon>
        <taxon>Oceanospirillales</taxon>
        <taxon>Halomonadaceae</taxon>
        <taxon>Modicisalibacter</taxon>
    </lineage>
</organism>
<keyword evidence="3" id="KW-1185">Reference proteome</keyword>
<dbReference type="AlphaFoldDB" id="A0A1G9NIU2"/>
<dbReference type="EMBL" id="FNGI01000008">
    <property type="protein sequence ID" value="SDL86253.1"/>
    <property type="molecule type" value="Genomic_DNA"/>
</dbReference>